<dbReference type="InterPro" id="IPR022924">
    <property type="entry name" value="Cardiolipin_synthase"/>
</dbReference>
<dbReference type="EMBL" id="AP023418">
    <property type="protein sequence ID" value="BCK81148.1"/>
    <property type="molecule type" value="Genomic_DNA"/>
</dbReference>
<dbReference type="PANTHER" id="PTHR21248:SF22">
    <property type="entry name" value="PHOSPHOLIPASE D"/>
    <property type="match status" value="1"/>
</dbReference>
<evidence type="ECO:0000256" key="3">
    <source>
        <dbReference type="ARBA" id="ARBA00022516"/>
    </source>
</evidence>
<dbReference type="Pfam" id="PF13091">
    <property type="entry name" value="PLDc_2"/>
    <property type="match status" value="2"/>
</dbReference>
<proteinExistence type="predicted"/>
<dbReference type="Proteomes" id="UP000681035">
    <property type="component" value="Chromosome"/>
</dbReference>
<keyword evidence="10" id="KW-0594">Phospholipid biosynthesis</keyword>
<dbReference type="InterPro" id="IPR001736">
    <property type="entry name" value="PLipase_D/transphosphatidylase"/>
</dbReference>
<gene>
    <name evidence="15" type="ORF">MM50RIKEN_09110</name>
</gene>
<reference evidence="15" key="1">
    <citation type="submission" date="2020-09" db="EMBL/GenBank/DDBJ databases">
        <title>New species isolated from human feces.</title>
        <authorList>
            <person name="Kitahara M."/>
            <person name="Shigeno Y."/>
            <person name="Shime M."/>
            <person name="Matsumoto Y."/>
            <person name="Nakamura S."/>
            <person name="Motooka D."/>
            <person name="Fukuoka S."/>
            <person name="Nishikawa H."/>
            <person name="Benno Y."/>
        </authorList>
    </citation>
    <scope>NUCLEOTIDE SEQUENCE</scope>
    <source>
        <strain evidence="15">MM50</strain>
    </source>
</reference>
<dbReference type="PROSITE" id="PS50035">
    <property type="entry name" value="PLD"/>
    <property type="match status" value="2"/>
</dbReference>
<dbReference type="Pfam" id="PF13396">
    <property type="entry name" value="PLDc_N"/>
    <property type="match status" value="1"/>
</dbReference>
<dbReference type="AlphaFoldDB" id="A0A810PYG1"/>
<feature type="transmembrane region" description="Helical" evidence="13">
    <location>
        <begin position="20"/>
        <end position="39"/>
    </location>
</feature>
<name>A0A810PYG1_9FIRM</name>
<evidence type="ECO:0000256" key="9">
    <source>
        <dbReference type="ARBA" id="ARBA00023136"/>
    </source>
</evidence>
<keyword evidence="6" id="KW-0677">Repeat</keyword>
<dbReference type="Gene3D" id="3.30.870.10">
    <property type="entry name" value="Endonuclease Chain A"/>
    <property type="match status" value="2"/>
</dbReference>
<keyword evidence="16" id="KW-1185">Reference proteome</keyword>
<sequence>MKTHQVQQKTERRISAALRLVFVAALLLGQIALAFFLSTELRQRAAIIYTVLELAAFGYAVRIYNRTDGASYKFGWIFLVLTVPVVGLILYFLWNGDRQQKRLDLKKLPMPEEPEAQQAAHRIQMEKLRRKFPQWERLSVYLSRQGYLLYGDTETTYLPTGEAFLQDMLEKLEQAEHFIFLEFFIIAQGQIWDRMEEIFRRKAAEGVEVKILFDDFGSMMRLPAEQIEALRESGVEVQIFNPVHHYVNRLYFNYRDHRKIVCIDGSTAYTGGANVADEYANLTVRFGYWKDCGIRLDGPGAWGLTREFLHMWQRNGGQLMQERDYYRPHDHREAAGFCQPFVDGPDNNPISTAEDVFLHLINNARRSVHITTPYLAIDEPMRQALCSAGDSGVDVRLLLPGIPDHKFAYLAAQSHYGELLVHRVKIYIYEPGLLHGKTVLSDGEAAFVGSVNMDYRSFQLHFECGTVLYGVPAIEGLAEDIQRITDCSRRVTYQEWKSRPWYRKLLSTLLRLFEMWM</sequence>
<evidence type="ECO:0000256" key="7">
    <source>
        <dbReference type="ARBA" id="ARBA00022989"/>
    </source>
</evidence>
<keyword evidence="7 13" id="KW-1133">Transmembrane helix</keyword>
<dbReference type="GO" id="GO:0008808">
    <property type="term" value="F:cardiolipin synthase activity"/>
    <property type="evidence" value="ECO:0007669"/>
    <property type="project" value="UniProtKB-UniRule"/>
</dbReference>
<evidence type="ECO:0000256" key="10">
    <source>
        <dbReference type="ARBA" id="ARBA00023209"/>
    </source>
</evidence>
<evidence type="ECO:0000256" key="12">
    <source>
        <dbReference type="NCBIfam" id="TIGR04265"/>
    </source>
</evidence>
<keyword evidence="11" id="KW-1208">Phospholipid metabolism</keyword>
<feature type="domain" description="PLD phosphodiesterase" evidence="14">
    <location>
        <begin position="252"/>
        <end position="279"/>
    </location>
</feature>
<dbReference type="EC" id="2.7.8.-" evidence="12"/>
<evidence type="ECO:0000256" key="2">
    <source>
        <dbReference type="ARBA" id="ARBA00022475"/>
    </source>
</evidence>
<evidence type="ECO:0000256" key="5">
    <source>
        <dbReference type="ARBA" id="ARBA00022692"/>
    </source>
</evidence>
<dbReference type="CDD" id="cd09154">
    <property type="entry name" value="PLDc_SMU_988_like_1"/>
    <property type="match status" value="1"/>
</dbReference>
<keyword evidence="2" id="KW-1003">Cell membrane</keyword>
<evidence type="ECO:0000256" key="8">
    <source>
        <dbReference type="ARBA" id="ARBA00023098"/>
    </source>
</evidence>
<dbReference type="InterPro" id="IPR025202">
    <property type="entry name" value="PLD-like_dom"/>
</dbReference>
<dbReference type="SMART" id="SM00155">
    <property type="entry name" value="PLDc"/>
    <property type="match status" value="2"/>
</dbReference>
<dbReference type="GO" id="GO:0005886">
    <property type="term" value="C:plasma membrane"/>
    <property type="evidence" value="ECO:0007669"/>
    <property type="project" value="UniProtKB-SubCell"/>
</dbReference>
<dbReference type="SUPFAM" id="SSF56024">
    <property type="entry name" value="Phospholipase D/nuclease"/>
    <property type="match status" value="2"/>
</dbReference>
<comment type="subcellular location">
    <subcellularLocation>
        <location evidence="1">Cell membrane</location>
        <topology evidence="1">Multi-pass membrane protein</topology>
    </subcellularLocation>
</comment>
<dbReference type="GO" id="GO:0032049">
    <property type="term" value="P:cardiolipin biosynthetic process"/>
    <property type="evidence" value="ECO:0007669"/>
    <property type="project" value="UniProtKB-UniRule"/>
</dbReference>
<feature type="domain" description="PLD phosphodiesterase" evidence="14">
    <location>
        <begin position="430"/>
        <end position="457"/>
    </location>
</feature>
<evidence type="ECO:0000256" key="11">
    <source>
        <dbReference type="ARBA" id="ARBA00023264"/>
    </source>
</evidence>
<evidence type="ECO:0000256" key="4">
    <source>
        <dbReference type="ARBA" id="ARBA00022679"/>
    </source>
</evidence>
<keyword evidence="5 13" id="KW-0812">Transmembrane</keyword>
<evidence type="ECO:0000256" key="1">
    <source>
        <dbReference type="ARBA" id="ARBA00004651"/>
    </source>
</evidence>
<keyword evidence="9 13" id="KW-0472">Membrane</keyword>
<keyword evidence="4" id="KW-0808">Transferase</keyword>
<evidence type="ECO:0000259" key="14">
    <source>
        <dbReference type="PROSITE" id="PS50035"/>
    </source>
</evidence>
<keyword evidence="8" id="KW-0443">Lipid metabolism</keyword>
<feature type="transmembrane region" description="Helical" evidence="13">
    <location>
        <begin position="76"/>
        <end position="94"/>
    </location>
</feature>
<accession>A0A810PYG1</accession>
<dbReference type="RefSeq" id="WP_213541918.1">
    <property type="nucleotide sequence ID" value="NZ_AP023418.1"/>
</dbReference>
<dbReference type="InterPro" id="IPR027379">
    <property type="entry name" value="CLS_N"/>
</dbReference>
<protein>
    <recommendedName>
        <fullName evidence="12">Cardiolipin synthase</fullName>
        <ecNumber evidence="12">2.7.8.-</ecNumber>
    </recommendedName>
</protein>
<feature type="transmembrane region" description="Helical" evidence="13">
    <location>
        <begin position="45"/>
        <end position="64"/>
    </location>
</feature>
<keyword evidence="3" id="KW-0444">Lipid biosynthesis</keyword>
<dbReference type="PANTHER" id="PTHR21248">
    <property type="entry name" value="CARDIOLIPIN SYNTHASE"/>
    <property type="match status" value="1"/>
</dbReference>
<evidence type="ECO:0000313" key="16">
    <source>
        <dbReference type="Proteomes" id="UP000681035"/>
    </source>
</evidence>
<evidence type="ECO:0000256" key="13">
    <source>
        <dbReference type="SAM" id="Phobius"/>
    </source>
</evidence>
<organism evidence="15 16">
    <name type="scientific">Vescimonas coprocola</name>
    <dbReference type="NCBI Taxonomy" id="2714355"/>
    <lineage>
        <taxon>Bacteria</taxon>
        <taxon>Bacillati</taxon>
        <taxon>Bacillota</taxon>
        <taxon>Clostridia</taxon>
        <taxon>Eubacteriales</taxon>
        <taxon>Oscillospiraceae</taxon>
        <taxon>Vescimonas</taxon>
    </lineage>
</organism>
<dbReference type="KEGG" id="vcop:MM50RIKEN_09110"/>
<dbReference type="NCBIfam" id="TIGR04265">
    <property type="entry name" value="bac_cardiolipin"/>
    <property type="match status" value="1"/>
</dbReference>
<evidence type="ECO:0000313" key="15">
    <source>
        <dbReference type="EMBL" id="BCK81148.1"/>
    </source>
</evidence>
<evidence type="ECO:0000256" key="6">
    <source>
        <dbReference type="ARBA" id="ARBA00022737"/>
    </source>
</evidence>